<feature type="region of interest" description="Disordered" evidence="2">
    <location>
        <begin position="56"/>
        <end position="76"/>
    </location>
</feature>
<comment type="caution">
    <text evidence="4">The sequence shown here is derived from an EMBL/GenBank/DDBJ whole genome shotgun (WGS) entry which is preliminary data.</text>
</comment>
<dbReference type="InterPro" id="IPR029058">
    <property type="entry name" value="AB_hydrolase_fold"/>
</dbReference>
<dbReference type="Pfam" id="PF07819">
    <property type="entry name" value="PGAP1"/>
    <property type="match status" value="1"/>
</dbReference>
<feature type="compositionally biased region" description="Polar residues" evidence="2">
    <location>
        <begin position="56"/>
        <end position="72"/>
    </location>
</feature>
<evidence type="ECO:0000313" key="5">
    <source>
        <dbReference type="Proteomes" id="UP000765509"/>
    </source>
</evidence>
<keyword evidence="1" id="KW-0256">Endoplasmic reticulum</keyword>
<keyword evidence="5" id="KW-1185">Reference proteome</keyword>
<evidence type="ECO:0000256" key="1">
    <source>
        <dbReference type="RuleBase" id="RU365011"/>
    </source>
</evidence>
<dbReference type="AlphaFoldDB" id="A0A9Q3D0K0"/>
<dbReference type="Gene3D" id="3.40.50.1820">
    <property type="entry name" value="alpha/beta hydrolase"/>
    <property type="match status" value="1"/>
</dbReference>
<dbReference type="PANTHER" id="PTHR11440">
    <property type="entry name" value="LECITHIN-CHOLESTEROL ACYLTRANSFERASE-RELATED"/>
    <property type="match status" value="1"/>
</dbReference>
<reference evidence="4" key="1">
    <citation type="submission" date="2021-03" db="EMBL/GenBank/DDBJ databases">
        <title>Draft genome sequence of rust myrtle Austropuccinia psidii MF-1, a brazilian biotype.</title>
        <authorList>
            <person name="Quecine M.C."/>
            <person name="Pachon D.M.R."/>
            <person name="Bonatelli M.L."/>
            <person name="Correr F.H."/>
            <person name="Franceschini L.M."/>
            <person name="Leite T.F."/>
            <person name="Margarido G.R.A."/>
            <person name="Almeida C.A."/>
            <person name="Ferrarezi J.A."/>
            <person name="Labate C.A."/>
        </authorList>
    </citation>
    <scope>NUCLEOTIDE SEQUENCE</scope>
    <source>
        <strain evidence="4">MF-1</strain>
    </source>
</reference>
<keyword evidence="1" id="KW-0378">Hydrolase</keyword>
<keyword evidence="1" id="KW-0813">Transport</keyword>
<dbReference type="InterPro" id="IPR012908">
    <property type="entry name" value="PGAP1-ab_dom-like"/>
</dbReference>
<keyword evidence="1" id="KW-0653">Protein transport</keyword>
<sequence>MSNQINSLKTLAKISNHPSIYRGPSISSLPKKLKDSCFSSSSKVKLNYHQNFENEGFRLNQSDPPTQSSTLNHQEKPHQTRLQSLLSLGPILFDPIRIPRHPIVLCHGLYGFTVWGPSSFPRFQIHYWGKLLEVLRNKLGVKVIIGKVPATGSIQQRAECLHNLLESQLKFDEKVNLLGHSMGGLDARHLISNFNKKSYQVQSLTTISTPHRGSPFMDWCRANIGVGLTSSNLDQKPRVPFSLKEPLLRPTNEPLSYLPNNLLKLLLLNLVDSPAYSNLSTDFLERVFNPQTPDDPDVQYFSLAGRISKGGLGPLHPLWLPALVMDRLAGPEQDGHDGLVTVASARWGDFLGIVEDTDHWEIRGSSAFGATTGQPDAILNQRAKSNWLEVNRYIGSWLSTSKDSSLISQPDPPDSNSSSIHALANWIVKRLPTGLMDRSQTSTRYKRTVFPEFPLDDIMYFEQNKVDDDNQKFHLESFYRAICKNLYDQGL</sequence>
<gene>
    <name evidence="4" type="ORF">O181_032978</name>
</gene>
<name>A0A9Q3D0K0_9BASI</name>
<dbReference type="Proteomes" id="UP000765509">
    <property type="component" value="Unassembled WGS sequence"/>
</dbReference>
<comment type="subcellular location">
    <subcellularLocation>
        <location evidence="1">Endoplasmic reticulum membrane</location>
    </subcellularLocation>
</comment>
<comment type="similarity">
    <text evidence="1">Belongs to the GPI inositol-deacylase family.</text>
</comment>
<dbReference type="EMBL" id="AVOT02011986">
    <property type="protein sequence ID" value="MBW0493263.1"/>
    <property type="molecule type" value="Genomic_DNA"/>
</dbReference>
<dbReference type="OrthoDB" id="5592486at2759"/>
<proteinExistence type="inferred from homology"/>
<protein>
    <recommendedName>
        <fullName evidence="1">GPI inositol-deacylase</fullName>
        <ecNumber evidence="1">3.1.-.-</ecNumber>
    </recommendedName>
</protein>
<dbReference type="EC" id="3.1.-.-" evidence="1"/>
<dbReference type="GO" id="GO:0005789">
    <property type="term" value="C:endoplasmic reticulum membrane"/>
    <property type="evidence" value="ECO:0007669"/>
    <property type="project" value="UniProtKB-SubCell"/>
</dbReference>
<comment type="function">
    <text evidence="1">Involved in inositol deacylation of GPI-anchored proteins which plays important roles in the quality control and ER-associated degradation of GPI-anchored proteins.</text>
</comment>
<dbReference type="GO" id="GO:0015031">
    <property type="term" value="P:protein transport"/>
    <property type="evidence" value="ECO:0007669"/>
    <property type="project" value="UniProtKB-KW"/>
</dbReference>
<accession>A0A9Q3D0K0</accession>
<keyword evidence="1" id="KW-0472">Membrane</keyword>
<evidence type="ECO:0000259" key="3">
    <source>
        <dbReference type="Pfam" id="PF07819"/>
    </source>
</evidence>
<organism evidence="4 5">
    <name type="scientific">Austropuccinia psidii MF-1</name>
    <dbReference type="NCBI Taxonomy" id="1389203"/>
    <lineage>
        <taxon>Eukaryota</taxon>
        <taxon>Fungi</taxon>
        <taxon>Dikarya</taxon>
        <taxon>Basidiomycota</taxon>
        <taxon>Pucciniomycotina</taxon>
        <taxon>Pucciniomycetes</taxon>
        <taxon>Pucciniales</taxon>
        <taxon>Sphaerophragmiaceae</taxon>
        <taxon>Austropuccinia</taxon>
    </lineage>
</organism>
<dbReference type="GO" id="GO:0016788">
    <property type="term" value="F:hydrolase activity, acting on ester bonds"/>
    <property type="evidence" value="ECO:0007669"/>
    <property type="project" value="InterPro"/>
</dbReference>
<feature type="domain" description="GPI inositol-deacylase PGAP1-like alpha/beta" evidence="3">
    <location>
        <begin position="163"/>
        <end position="219"/>
    </location>
</feature>
<dbReference type="SUPFAM" id="SSF53474">
    <property type="entry name" value="alpha/beta-Hydrolases"/>
    <property type="match status" value="1"/>
</dbReference>
<evidence type="ECO:0000256" key="2">
    <source>
        <dbReference type="SAM" id="MobiDB-lite"/>
    </source>
</evidence>
<evidence type="ECO:0000313" key="4">
    <source>
        <dbReference type="EMBL" id="MBW0493263.1"/>
    </source>
</evidence>